<keyword evidence="2" id="KW-1185">Reference proteome</keyword>
<evidence type="ECO:0000313" key="1">
    <source>
        <dbReference type="EMBL" id="MDQ2065578.1"/>
    </source>
</evidence>
<dbReference type="RefSeq" id="WP_306679266.1">
    <property type="nucleotide sequence ID" value="NZ_JAVDBT010000003.1"/>
</dbReference>
<reference evidence="1 2" key="1">
    <citation type="submission" date="2023-08" db="EMBL/GenBank/DDBJ databases">
        <title>Characterization of two Paracoccaceae strains isolated from Phycosphere and proposal of Xinfangfangia lacusdiani sp. nov.</title>
        <authorList>
            <person name="Deng Y."/>
            <person name="Zhang Y.Q."/>
        </authorList>
    </citation>
    <scope>NUCLEOTIDE SEQUENCE [LARGE SCALE GENOMIC DNA]</scope>
    <source>
        <strain evidence="1 2">CPCC 101601</strain>
    </source>
</reference>
<sequence>MIPPPPVALLASELGGGRGHVSTLAQAGLALGPGVTVIAALGEMRHAAELERLGFATLSCPKLSASAAVKAQPLTRGNATWACYLADCGFMDRAVLQRSLRFWRDLLLQRKVAILIADYAPLAQRAALALREEGHAIRIVTIGTGYGIPPSDLAPLPQLTPDYNRVIHSEASVLESLNAAAAELGMSALPRLSALYAADLALIGTFDVLDPYQRAKAQLSPPVVSRSDILAQGDEVYAYFSREEVEGTALVKALCALSLPKRGYFPAASEAAKARLAASGMVIEEKPISFNMIAQRSRVMLHPAPHGSICTAALAGLPQIGLPGHREQLCHARRAEAAGICKVLPPAAAPEAIIAAIEGVYHDPKALPRAHALARDLRQDFPEHPMAALSHRLAPLVREVLVG</sequence>
<comment type="caution">
    <text evidence="1">The sequence shown here is derived from an EMBL/GenBank/DDBJ whole genome shotgun (WGS) entry which is preliminary data.</text>
</comment>
<organism evidence="1 2">
    <name type="scientific">Pseudogemmobacter lacusdianii</name>
    <dbReference type="NCBI Taxonomy" id="3069608"/>
    <lineage>
        <taxon>Bacteria</taxon>
        <taxon>Pseudomonadati</taxon>
        <taxon>Pseudomonadota</taxon>
        <taxon>Alphaproteobacteria</taxon>
        <taxon>Rhodobacterales</taxon>
        <taxon>Paracoccaceae</taxon>
        <taxon>Pseudogemmobacter</taxon>
    </lineage>
</organism>
<protein>
    <recommendedName>
        <fullName evidence="3">Glycosyltransferase family 1 protein</fullName>
    </recommendedName>
</protein>
<name>A0ABU0VVN6_9RHOB</name>
<accession>A0ABU0VVN6</accession>
<proteinExistence type="predicted"/>
<dbReference type="Proteomes" id="UP001239680">
    <property type="component" value="Unassembled WGS sequence"/>
</dbReference>
<dbReference type="EMBL" id="JAVDBT010000003">
    <property type="protein sequence ID" value="MDQ2065578.1"/>
    <property type="molecule type" value="Genomic_DNA"/>
</dbReference>
<evidence type="ECO:0008006" key="3">
    <source>
        <dbReference type="Google" id="ProtNLM"/>
    </source>
</evidence>
<gene>
    <name evidence="1" type="ORF">Q9295_04280</name>
</gene>
<dbReference type="SUPFAM" id="SSF53756">
    <property type="entry name" value="UDP-Glycosyltransferase/glycogen phosphorylase"/>
    <property type="match status" value="1"/>
</dbReference>
<evidence type="ECO:0000313" key="2">
    <source>
        <dbReference type="Proteomes" id="UP001239680"/>
    </source>
</evidence>
<dbReference type="Gene3D" id="3.40.50.2000">
    <property type="entry name" value="Glycogen Phosphorylase B"/>
    <property type="match status" value="1"/>
</dbReference>